<accession>A0ABM1RCB6</accession>
<feature type="region of interest" description="Disordered" evidence="1">
    <location>
        <begin position="141"/>
        <end position="163"/>
    </location>
</feature>
<protein>
    <submittedName>
        <fullName evidence="3 4">Uncharacterized protein LOC104765804 isoform X1</fullName>
    </submittedName>
</protein>
<reference evidence="2" key="1">
    <citation type="journal article" date="1997" name="Nucleic Acids Res.">
        <title>tRNAscan-SE: a program for improved detection of transfer RNA genes in genomic sequence.</title>
        <authorList>
            <person name="Lowe T.M."/>
            <person name="Eddy S.R."/>
        </authorList>
    </citation>
    <scope>NUCLEOTIDE SEQUENCE [LARGE SCALE GENOMIC DNA]</scope>
    <source>
        <strain evidence="2">r\DH55</strain>
    </source>
</reference>
<organism evidence="2 5">
    <name type="scientific">Camelina sativa</name>
    <name type="common">False flax</name>
    <name type="synonym">Myagrum sativum</name>
    <dbReference type="NCBI Taxonomy" id="90675"/>
    <lineage>
        <taxon>Eukaryota</taxon>
        <taxon>Viridiplantae</taxon>
        <taxon>Streptophyta</taxon>
        <taxon>Embryophyta</taxon>
        <taxon>Tracheophyta</taxon>
        <taxon>Spermatophyta</taxon>
        <taxon>Magnoliopsida</taxon>
        <taxon>eudicotyledons</taxon>
        <taxon>Gunneridae</taxon>
        <taxon>Pentapetalae</taxon>
        <taxon>rosids</taxon>
        <taxon>malvids</taxon>
        <taxon>Brassicales</taxon>
        <taxon>Brassicaceae</taxon>
        <taxon>Camelineae</taxon>
        <taxon>Camelina</taxon>
    </lineage>
</organism>
<dbReference type="Proteomes" id="UP000694864">
    <property type="component" value="Chromosome 19"/>
</dbReference>
<evidence type="ECO:0000313" key="3">
    <source>
        <dbReference type="RefSeq" id="XP_019096652.1"/>
    </source>
</evidence>
<evidence type="ECO:0000256" key="1">
    <source>
        <dbReference type="SAM" id="MobiDB-lite"/>
    </source>
</evidence>
<name>A0ABM1RCB6_CAMSA</name>
<evidence type="ECO:0000313" key="4">
    <source>
        <dbReference type="RefSeq" id="XP_019096653.1"/>
    </source>
</evidence>
<proteinExistence type="predicted"/>
<reference evidence="3 4" key="3">
    <citation type="submission" date="2025-05" db="UniProtKB">
        <authorList>
            <consortium name="RefSeq"/>
        </authorList>
    </citation>
    <scope>IDENTIFICATION</scope>
    <source>
        <tissue evidence="3 4">Leaf</tissue>
    </source>
</reference>
<sequence length="163" mass="18492">MITSRCGAEPNMIYFMKQTHLDKKTRTISDMKTKQYLDKASSQVELIQSQRQPDGDPSAQPDPLTTEEINSIMRKVVPKVRGKRYGFGNLFDDGCPSSSSAPCQIPKLQEEIQTLKAREQEKDAQIKFLMECNKLLLGRFPDLRPPDYPVTPATVEDDDETQP</sequence>
<gene>
    <name evidence="3 4 5" type="primary">LOC104765804</name>
</gene>
<keyword evidence="2" id="KW-1185">Reference proteome</keyword>
<dbReference type="RefSeq" id="XP_019096654.1">
    <property type="nucleotide sequence ID" value="XM_019241109.1"/>
</dbReference>
<evidence type="ECO:0000313" key="2">
    <source>
        <dbReference type="Proteomes" id="UP000694864"/>
    </source>
</evidence>
<dbReference type="GeneID" id="104765804"/>
<dbReference type="RefSeq" id="XP_019096653.1">
    <property type="nucleotide sequence ID" value="XM_019241108.1"/>
</dbReference>
<feature type="compositionally biased region" description="Polar residues" evidence="1">
    <location>
        <begin position="40"/>
        <end position="52"/>
    </location>
</feature>
<evidence type="ECO:0000313" key="5">
    <source>
        <dbReference type="RefSeq" id="XP_019096654.1"/>
    </source>
</evidence>
<dbReference type="RefSeq" id="XP_019096652.1">
    <property type="nucleotide sequence ID" value="XM_019241107.1"/>
</dbReference>
<feature type="region of interest" description="Disordered" evidence="1">
    <location>
        <begin position="40"/>
        <end position="65"/>
    </location>
</feature>
<reference evidence="2" key="2">
    <citation type="journal article" date="2014" name="Nat. Commun.">
        <title>The emerging biofuel crop Camelina sativa retains a highly undifferentiated hexaploid genome structure.</title>
        <authorList>
            <person name="Kagale S."/>
            <person name="Koh C."/>
            <person name="Nixon J."/>
            <person name="Bollina V."/>
            <person name="Clarke W.E."/>
            <person name="Tuteja R."/>
            <person name="Spillane C."/>
            <person name="Robinson S.J."/>
            <person name="Links M.G."/>
            <person name="Clarke C."/>
            <person name="Higgins E.E."/>
            <person name="Huebert T."/>
            <person name="Sharpe A.G."/>
            <person name="Parkin I.A."/>
        </authorList>
    </citation>
    <scope>NUCLEOTIDE SEQUENCE [LARGE SCALE GENOMIC DNA]</scope>
    <source>
        <strain evidence="2">r\DH55</strain>
    </source>
</reference>